<gene>
    <name evidence="2" type="ORF">DHW29_04580</name>
</gene>
<evidence type="ECO:0000313" key="3">
    <source>
        <dbReference type="Proteomes" id="UP000263596"/>
    </source>
</evidence>
<protein>
    <submittedName>
        <fullName evidence="2">TrkA family potassium uptake protein</fullName>
    </submittedName>
</protein>
<reference evidence="2 3" key="1">
    <citation type="journal article" date="2018" name="Nat. Biotechnol.">
        <title>A standardized bacterial taxonomy based on genome phylogeny substantially revises the tree of life.</title>
        <authorList>
            <person name="Parks D.H."/>
            <person name="Chuvochina M."/>
            <person name="Waite D.W."/>
            <person name="Rinke C."/>
            <person name="Skarshewski A."/>
            <person name="Chaumeil P.A."/>
            <person name="Hugenholtz P."/>
        </authorList>
    </citation>
    <scope>NUCLEOTIDE SEQUENCE [LARGE SCALE GENOMIC DNA]</scope>
    <source>
        <strain evidence="2">UBA9669</strain>
    </source>
</reference>
<dbReference type="InterPro" id="IPR036291">
    <property type="entry name" value="NAD(P)-bd_dom_sf"/>
</dbReference>
<dbReference type="Gene3D" id="3.40.50.720">
    <property type="entry name" value="NAD(P)-binding Rossmann-like Domain"/>
    <property type="match status" value="1"/>
</dbReference>
<dbReference type="PANTHER" id="PTHR43833">
    <property type="entry name" value="POTASSIUM CHANNEL PROTEIN 2-RELATED-RELATED"/>
    <property type="match status" value="1"/>
</dbReference>
<dbReference type="EMBL" id="DPVE01000088">
    <property type="protein sequence ID" value="HCK29523.1"/>
    <property type="molecule type" value="Genomic_DNA"/>
</dbReference>
<dbReference type="SUPFAM" id="SSF51735">
    <property type="entry name" value="NAD(P)-binding Rossmann-fold domains"/>
    <property type="match status" value="1"/>
</dbReference>
<evidence type="ECO:0000259" key="1">
    <source>
        <dbReference type="PROSITE" id="PS51201"/>
    </source>
</evidence>
<feature type="domain" description="RCK N-terminal" evidence="1">
    <location>
        <begin position="1"/>
        <end position="117"/>
    </location>
</feature>
<dbReference type="PANTHER" id="PTHR43833:SF7">
    <property type="entry name" value="KTR SYSTEM POTASSIUM UPTAKE PROTEIN C"/>
    <property type="match status" value="1"/>
</dbReference>
<sequence length="221" mass="24446">MAQFAVIGLGSFGATVALQLAQLNHDVIGIDTIKRNVEDIGDQLTHAVIADASDEHVLEELNIKNCAAVVVAIGEDIEASILCVLHLKNLGVPKIWVKAKTKAHHMILSHLHVEKIIHPEEDMGVRVAQALNYPMVSRYMALNDDHFIVKVEIPKHLNGVHLLGLIDATHHIKTILLQRGKDIIYDPEPSCAVQSKDILIIEGHLEPLKKLSKRFLGYDES</sequence>
<dbReference type="InterPro" id="IPR050721">
    <property type="entry name" value="Trk_Ktr_HKT_K-transport"/>
</dbReference>
<comment type="caution">
    <text evidence="2">The sequence shown here is derived from an EMBL/GenBank/DDBJ whole genome shotgun (WGS) entry which is preliminary data.</text>
</comment>
<dbReference type="InterPro" id="IPR003148">
    <property type="entry name" value="RCK_N"/>
</dbReference>
<dbReference type="PROSITE" id="PS51201">
    <property type="entry name" value="RCK_N"/>
    <property type="match status" value="1"/>
</dbReference>
<dbReference type="AlphaFoldDB" id="A0A3D2SKH2"/>
<proteinExistence type="predicted"/>
<dbReference type="SUPFAM" id="SSF116726">
    <property type="entry name" value="TrkA C-terminal domain-like"/>
    <property type="match status" value="1"/>
</dbReference>
<dbReference type="GO" id="GO:0006813">
    <property type="term" value="P:potassium ion transport"/>
    <property type="evidence" value="ECO:0007669"/>
    <property type="project" value="InterPro"/>
</dbReference>
<accession>A0A3D2SKH2</accession>
<name>A0A3D2SKH2_9GAMM</name>
<dbReference type="Pfam" id="PF02254">
    <property type="entry name" value="TrkA_N"/>
    <property type="match status" value="1"/>
</dbReference>
<dbReference type="Proteomes" id="UP000263596">
    <property type="component" value="Unassembled WGS sequence"/>
</dbReference>
<organism evidence="2 3">
    <name type="scientific">Acinetobacter ursingii</name>
    <dbReference type="NCBI Taxonomy" id="108980"/>
    <lineage>
        <taxon>Bacteria</taxon>
        <taxon>Pseudomonadati</taxon>
        <taxon>Pseudomonadota</taxon>
        <taxon>Gammaproteobacteria</taxon>
        <taxon>Moraxellales</taxon>
        <taxon>Moraxellaceae</taxon>
        <taxon>Acinetobacter</taxon>
    </lineage>
</organism>
<dbReference type="Gene3D" id="3.30.70.1450">
    <property type="entry name" value="Regulator of K+ conductance, C-terminal domain"/>
    <property type="match status" value="1"/>
</dbReference>
<dbReference type="RefSeq" id="WP_049173808.1">
    <property type="nucleotide sequence ID" value="NZ_BKFK01000002.1"/>
</dbReference>
<dbReference type="InterPro" id="IPR036721">
    <property type="entry name" value="RCK_C_sf"/>
</dbReference>
<evidence type="ECO:0000313" key="2">
    <source>
        <dbReference type="EMBL" id="HCK29523.1"/>
    </source>
</evidence>